<dbReference type="Pfam" id="PF04434">
    <property type="entry name" value="SWIM"/>
    <property type="match status" value="1"/>
</dbReference>
<dbReference type="OrthoDB" id="1747431at2759"/>
<dbReference type="EMBL" id="HG739118">
    <property type="protein sequence ID" value="CDP08613.1"/>
    <property type="molecule type" value="Genomic_DNA"/>
</dbReference>
<dbReference type="PANTHER" id="PTHR31973">
    <property type="entry name" value="POLYPROTEIN, PUTATIVE-RELATED"/>
    <property type="match status" value="1"/>
</dbReference>
<dbReference type="GO" id="GO:0008270">
    <property type="term" value="F:zinc ion binding"/>
    <property type="evidence" value="ECO:0007669"/>
    <property type="project" value="UniProtKB-KW"/>
</dbReference>
<keyword evidence="3" id="KW-0862">Zinc</keyword>
<evidence type="ECO:0000313" key="6">
    <source>
        <dbReference type="EMBL" id="CDP08613.1"/>
    </source>
</evidence>
<dbReference type="InterPro" id="IPR007527">
    <property type="entry name" value="Znf_SWIM"/>
</dbReference>
<dbReference type="Proteomes" id="UP000295252">
    <property type="component" value="Chromosome IV"/>
</dbReference>
<evidence type="ECO:0000313" key="7">
    <source>
        <dbReference type="Proteomes" id="UP000295252"/>
    </source>
</evidence>
<accession>A0A068ULX2</accession>
<dbReference type="AlphaFoldDB" id="A0A068ULX2"/>
<reference evidence="7" key="1">
    <citation type="journal article" date="2014" name="Science">
        <title>The coffee genome provides insight into the convergent evolution of caffeine biosynthesis.</title>
        <authorList>
            <person name="Denoeud F."/>
            <person name="Carretero-Paulet L."/>
            <person name="Dereeper A."/>
            <person name="Droc G."/>
            <person name="Guyot R."/>
            <person name="Pietrella M."/>
            <person name="Zheng C."/>
            <person name="Alberti A."/>
            <person name="Anthony F."/>
            <person name="Aprea G."/>
            <person name="Aury J.M."/>
            <person name="Bento P."/>
            <person name="Bernard M."/>
            <person name="Bocs S."/>
            <person name="Campa C."/>
            <person name="Cenci A."/>
            <person name="Combes M.C."/>
            <person name="Crouzillat D."/>
            <person name="Da Silva C."/>
            <person name="Daddiego L."/>
            <person name="De Bellis F."/>
            <person name="Dussert S."/>
            <person name="Garsmeur O."/>
            <person name="Gayraud T."/>
            <person name="Guignon V."/>
            <person name="Jahn K."/>
            <person name="Jamilloux V."/>
            <person name="Joet T."/>
            <person name="Labadie K."/>
            <person name="Lan T."/>
            <person name="Leclercq J."/>
            <person name="Lepelley M."/>
            <person name="Leroy T."/>
            <person name="Li L.T."/>
            <person name="Librado P."/>
            <person name="Lopez L."/>
            <person name="Munoz A."/>
            <person name="Noel B."/>
            <person name="Pallavicini A."/>
            <person name="Perrotta G."/>
            <person name="Poncet V."/>
            <person name="Pot D."/>
            <person name="Priyono X."/>
            <person name="Rigoreau M."/>
            <person name="Rouard M."/>
            <person name="Rozas J."/>
            <person name="Tranchant-Dubreuil C."/>
            <person name="VanBuren R."/>
            <person name="Zhang Q."/>
            <person name="Andrade A.C."/>
            <person name="Argout X."/>
            <person name="Bertrand B."/>
            <person name="de Kochko A."/>
            <person name="Graziosi G."/>
            <person name="Henry R.J."/>
            <person name="Jayarama X."/>
            <person name="Ming R."/>
            <person name="Nagai C."/>
            <person name="Rounsley S."/>
            <person name="Sankoff D."/>
            <person name="Giuliano G."/>
            <person name="Albert V.A."/>
            <person name="Wincker P."/>
            <person name="Lashermes P."/>
        </authorList>
    </citation>
    <scope>NUCLEOTIDE SEQUENCE [LARGE SCALE GENOMIC DNA]</scope>
    <source>
        <strain evidence="7">cv. DH200-94</strain>
    </source>
</reference>
<dbReference type="Gramene" id="CDP08613">
    <property type="protein sequence ID" value="CDP08613"/>
    <property type="gene ID" value="GSCOC_T00027624001"/>
</dbReference>
<feature type="domain" description="SWIM-type" evidence="5">
    <location>
        <begin position="242"/>
        <end position="290"/>
    </location>
</feature>
<dbReference type="PROSITE" id="PS50966">
    <property type="entry name" value="ZF_SWIM"/>
    <property type="match status" value="1"/>
</dbReference>
<dbReference type="PANTHER" id="PTHR31973:SF195">
    <property type="entry name" value="MUDR FAMILY TRANSPOSASE"/>
    <property type="match status" value="1"/>
</dbReference>
<dbReference type="InParanoid" id="A0A068ULX2"/>
<gene>
    <name evidence="6" type="ORF">GSCOC_T00027624001</name>
</gene>
<dbReference type="SMART" id="SM00575">
    <property type="entry name" value="ZnF_PMZ"/>
    <property type="match status" value="1"/>
</dbReference>
<dbReference type="PhylomeDB" id="A0A068ULX2"/>
<protein>
    <recommendedName>
        <fullName evidence="5">SWIM-type domain-containing protein</fullName>
    </recommendedName>
</protein>
<evidence type="ECO:0000256" key="3">
    <source>
        <dbReference type="ARBA" id="ARBA00022833"/>
    </source>
</evidence>
<organism evidence="6 7">
    <name type="scientific">Coffea canephora</name>
    <name type="common">Robusta coffee</name>
    <dbReference type="NCBI Taxonomy" id="49390"/>
    <lineage>
        <taxon>Eukaryota</taxon>
        <taxon>Viridiplantae</taxon>
        <taxon>Streptophyta</taxon>
        <taxon>Embryophyta</taxon>
        <taxon>Tracheophyta</taxon>
        <taxon>Spermatophyta</taxon>
        <taxon>Magnoliopsida</taxon>
        <taxon>eudicotyledons</taxon>
        <taxon>Gunneridae</taxon>
        <taxon>Pentapetalae</taxon>
        <taxon>asterids</taxon>
        <taxon>lamiids</taxon>
        <taxon>Gentianales</taxon>
        <taxon>Rubiaceae</taxon>
        <taxon>Ixoroideae</taxon>
        <taxon>Gardenieae complex</taxon>
        <taxon>Bertiereae - Coffeeae clade</taxon>
        <taxon>Coffeeae</taxon>
        <taxon>Coffea</taxon>
    </lineage>
</organism>
<evidence type="ECO:0000256" key="2">
    <source>
        <dbReference type="ARBA" id="ARBA00022771"/>
    </source>
</evidence>
<name>A0A068ULX2_COFCA</name>
<keyword evidence="1" id="KW-0479">Metal-binding</keyword>
<dbReference type="OMA" id="WEIRDEN"/>
<keyword evidence="2 4" id="KW-0863">Zinc-finger</keyword>
<evidence type="ECO:0000256" key="4">
    <source>
        <dbReference type="PROSITE-ProRule" id="PRU00325"/>
    </source>
</evidence>
<proteinExistence type="predicted"/>
<evidence type="ECO:0000256" key="1">
    <source>
        <dbReference type="ARBA" id="ARBA00022723"/>
    </source>
</evidence>
<evidence type="ECO:0000259" key="5">
    <source>
        <dbReference type="PROSITE" id="PS50966"/>
    </source>
</evidence>
<keyword evidence="7" id="KW-1185">Reference proteome</keyword>
<sequence>MWQITKWVNDHNCLGDMIRNNNTSLTAFVILRHILRTIEDDPGLKVKSILSFVKENLKVYVSYKKAWYARRKAIELVFGSWEANFAELPQYLDALVQSNPSTVVEWSHHSDSLDRVKTFKSNLMTHFKGLQLKKLCWAMGRARQLGKWRMFRRELRNMFLDVWNYLSAISPEKWCLTHDDSRRWGILTINISESYNNVLRGARHLPIRVCIDMTFHRTVALFRTRREDASHFIEFDGLSGVYKVITGRRVDGKGGNMQTIRFFDKTCSCGKWQNYRLLCSHALAVCRNRCDNPRLLVDQQFTKTRWIVQYSGKFNLLPHQDTWLHPGWELQADRSKFVARRAGRVRASRIRNEMDKRDPDERRRCRNCHQTDHNRRNCLNYMS</sequence>
<dbReference type="InterPro" id="IPR006564">
    <property type="entry name" value="Znf_PMZ"/>
</dbReference>
<dbReference type="STRING" id="49390.A0A068ULX2"/>